<protein>
    <submittedName>
        <fullName evidence="2">Uncharacterized protein</fullName>
    </submittedName>
</protein>
<dbReference type="AlphaFoldDB" id="A0A8H6WHR4"/>
<sequence>MSTSNTVHGHELPSNDEMNRDVQFLAQTFLPDSAPTRPVVPLPLPFCLPQLTSAFGSPFVRAYSPILEDADISQAQLLAFIDGLNAAITSSPPLRVVYWTGMILGFIPDTWTMWTGLFLQVAAQSGNRILSKSLTDRYLRAANKLLFNPRGLSVRLYTPSAIQHVILEQPEPPRLSRLDQIGRAAGTALLTELPRFSFLSKIVHRAAKQPPRVDATPDLANLPFKAKLLPTMRRLVQLEGHALLPLQFDVPPPVHPEGVGNLVQSWGVRFDRWMYGRSQKRAETQRAKLSDLERRELFGAPWERDRRLQTKKGMKEKEKLERQVSDADLLEHWESEKILWVVITSSANDERIDGIELADADADEEIIDAATWEAHFDKQSEEKLEGASLRWRGHDSDRPPVHY</sequence>
<accession>A0A8H6WHR4</accession>
<proteinExistence type="predicted"/>
<dbReference type="Proteomes" id="UP000613580">
    <property type="component" value="Unassembled WGS sequence"/>
</dbReference>
<name>A0A8H6WHR4_MYCCL</name>
<organism evidence="2 3">
    <name type="scientific">Mycena chlorophos</name>
    <name type="common">Agaric fungus</name>
    <name type="synonym">Agaricus chlorophos</name>
    <dbReference type="NCBI Taxonomy" id="658473"/>
    <lineage>
        <taxon>Eukaryota</taxon>
        <taxon>Fungi</taxon>
        <taxon>Dikarya</taxon>
        <taxon>Basidiomycota</taxon>
        <taxon>Agaricomycotina</taxon>
        <taxon>Agaricomycetes</taxon>
        <taxon>Agaricomycetidae</taxon>
        <taxon>Agaricales</taxon>
        <taxon>Marasmiineae</taxon>
        <taxon>Mycenaceae</taxon>
        <taxon>Mycena</taxon>
    </lineage>
</organism>
<dbReference type="EMBL" id="JACAZE010000003">
    <property type="protein sequence ID" value="KAF7319109.1"/>
    <property type="molecule type" value="Genomic_DNA"/>
</dbReference>
<feature type="compositionally biased region" description="Basic and acidic residues" evidence="1">
    <location>
        <begin position="392"/>
        <end position="403"/>
    </location>
</feature>
<reference evidence="2" key="1">
    <citation type="submission" date="2020-05" db="EMBL/GenBank/DDBJ databases">
        <title>Mycena genomes resolve the evolution of fungal bioluminescence.</title>
        <authorList>
            <person name="Tsai I.J."/>
        </authorList>
    </citation>
    <scope>NUCLEOTIDE SEQUENCE</scope>
    <source>
        <strain evidence="2">110903Hualien_Pintung</strain>
    </source>
</reference>
<feature type="region of interest" description="Disordered" evidence="1">
    <location>
        <begin position="378"/>
        <end position="403"/>
    </location>
</feature>
<gene>
    <name evidence="2" type="ORF">HMN09_00247200</name>
</gene>
<dbReference type="PANTHER" id="PTHR38887:SF1">
    <property type="entry name" value="RAS MODIFICATION PROTEIN ERF4"/>
    <property type="match status" value="1"/>
</dbReference>
<dbReference type="InterPro" id="IPR053221">
    <property type="entry name" value="Burnettramic_acid_biosynth"/>
</dbReference>
<evidence type="ECO:0000256" key="1">
    <source>
        <dbReference type="SAM" id="MobiDB-lite"/>
    </source>
</evidence>
<evidence type="ECO:0000313" key="3">
    <source>
        <dbReference type="Proteomes" id="UP000613580"/>
    </source>
</evidence>
<dbReference type="OrthoDB" id="3068835at2759"/>
<keyword evidence="3" id="KW-1185">Reference proteome</keyword>
<comment type="caution">
    <text evidence="2">The sequence shown here is derived from an EMBL/GenBank/DDBJ whole genome shotgun (WGS) entry which is preliminary data.</text>
</comment>
<dbReference type="PANTHER" id="PTHR38887">
    <property type="entry name" value="CHROMOSOME 21, WHOLE GENOME SHOTGUN SEQUENCE"/>
    <property type="match status" value="1"/>
</dbReference>
<evidence type="ECO:0000313" key="2">
    <source>
        <dbReference type="EMBL" id="KAF7319109.1"/>
    </source>
</evidence>